<sequence length="355" mass="40744">MEMLAFRNCMGALSAWSLAIGTLITDRHISITKYMRERLSHITHYFDLWHLKKKIHKVLTKISKEKGCEVLNQWIKPCQNHLVWSATSTPSGNGQLIWAKFKSYLSHIVNKHKDLDETIFNRCSHGDIPQRQWLEEDTPVYDKVRTALTKASLVKGIKKASPVCQTSCLEGFHSVVNQYCPKMIGYSYQGMYCRHIIAATHFNHNLQRKVKTSEDGSEKVTIVYPKFRNGEATVRSVRVQPNYDYIDRVYDTFIEAQSQKNLLGALEELNAVTPAPMHTMLEKQSRQDAVTLWKKRKSMVVQEVPGTALNEAERAQGSTRAVENTTTRAQPQCRICKNPMKNHKNVKDCPKNRKP</sequence>
<dbReference type="RefSeq" id="XP_031551766.1">
    <property type="nucleotide sequence ID" value="XM_031695906.1"/>
</dbReference>
<name>A0A6P8HGR3_ACTTE</name>
<evidence type="ECO:0000313" key="4">
    <source>
        <dbReference type="RefSeq" id="XP_031551766.1"/>
    </source>
</evidence>
<proteinExistence type="predicted"/>
<evidence type="ECO:0000313" key="3">
    <source>
        <dbReference type="RefSeq" id="XP_031551765.1"/>
    </source>
</evidence>
<keyword evidence="2" id="KW-1185">Reference proteome</keyword>
<feature type="region of interest" description="Disordered" evidence="1">
    <location>
        <begin position="312"/>
        <end position="355"/>
    </location>
</feature>
<evidence type="ECO:0000313" key="2">
    <source>
        <dbReference type="Proteomes" id="UP000515163"/>
    </source>
</evidence>
<dbReference type="OrthoDB" id="5986241at2759"/>
<dbReference type="GeneID" id="116289030"/>
<dbReference type="PANTHER" id="PTHR31751:SF42">
    <property type="entry name" value="PROTEIN CBG10204"/>
    <property type="match status" value="1"/>
</dbReference>
<dbReference type="RefSeq" id="XP_031551765.1">
    <property type="nucleotide sequence ID" value="XM_031695905.1"/>
</dbReference>
<dbReference type="KEGG" id="aten:116289030"/>
<feature type="compositionally biased region" description="Polar residues" evidence="1">
    <location>
        <begin position="316"/>
        <end position="330"/>
    </location>
</feature>
<reference evidence="3 4" key="1">
    <citation type="submission" date="2025-04" db="UniProtKB">
        <authorList>
            <consortium name="RefSeq"/>
        </authorList>
    </citation>
    <scope>IDENTIFICATION</scope>
    <source>
        <tissue evidence="3 4">Tentacle</tissue>
    </source>
</reference>
<dbReference type="AlphaFoldDB" id="A0A6P8HGR3"/>
<gene>
    <name evidence="3 4" type="primary">LOC116289030</name>
</gene>
<evidence type="ECO:0000256" key="1">
    <source>
        <dbReference type="SAM" id="MobiDB-lite"/>
    </source>
</evidence>
<accession>A0A6P8HGR3</accession>
<dbReference type="PANTHER" id="PTHR31751">
    <property type="entry name" value="SI:CH211-108C17.2-RELATED-RELATED"/>
    <property type="match status" value="1"/>
</dbReference>
<feature type="compositionally biased region" description="Basic and acidic residues" evidence="1">
    <location>
        <begin position="345"/>
        <end position="355"/>
    </location>
</feature>
<dbReference type="Proteomes" id="UP000515163">
    <property type="component" value="Unplaced"/>
</dbReference>
<organism evidence="2 3">
    <name type="scientific">Actinia tenebrosa</name>
    <name type="common">Australian red waratah sea anemone</name>
    <dbReference type="NCBI Taxonomy" id="6105"/>
    <lineage>
        <taxon>Eukaryota</taxon>
        <taxon>Metazoa</taxon>
        <taxon>Cnidaria</taxon>
        <taxon>Anthozoa</taxon>
        <taxon>Hexacorallia</taxon>
        <taxon>Actiniaria</taxon>
        <taxon>Actiniidae</taxon>
        <taxon>Actinia</taxon>
    </lineage>
</organism>
<protein>
    <submittedName>
        <fullName evidence="3 4">Uncharacterized protein LOC116289030</fullName>
    </submittedName>
</protein>